<dbReference type="AlphaFoldDB" id="A0AAV7ZLI4"/>
<protein>
    <recommendedName>
        <fullName evidence="3">LAGLIDADG homing endonuclease</fullName>
    </recommendedName>
</protein>
<evidence type="ECO:0000313" key="2">
    <source>
        <dbReference type="Proteomes" id="UP001146793"/>
    </source>
</evidence>
<organism evidence="1 2">
    <name type="scientific">Anaeramoeba flamelloides</name>
    <dbReference type="NCBI Taxonomy" id="1746091"/>
    <lineage>
        <taxon>Eukaryota</taxon>
        <taxon>Metamonada</taxon>
        <taxon>Anaeramoebidae</taxon>
        <taxon>Anaeramoeba</taxon>
    </lineage>
</organism>
<sequence>MEYRFFTSVDLNPNLEEHITSLFGTKWKEKKKKHQNDTYYDCGEFIGMKNRNNKRLESKVLFKSSKEGILNFHKNCYHNYSGKGINLQIKDGLNSIFRHLVNPFQGVNEFPSYCVLKKRMFTRYSGVMCELSIVTINNNTEKKFYTFSLESWKIASVQKALKHFLLEYPSLINNSFVRVEYQQKRTTKLNDEQVKKLTKKEKNTFLHSRSVSYPYFIHHFC</sequence>
<evidence type="ECO:0000313" key="1">
    <source>
        <dbReference type="EMBL" id="KAJ3442868.1"/>
    </source>
</evidence>
<accession>A0AAV7ZLI4</accession>
<evidence type="ECO:0008006" key="3">
    <source>
        <dbReference type="Google" id="ProtNLM"/>
    </source>
</evidence>
<dbReference type="EMBL" id="JANTQA010000026">
    <property type="protein sequence ID" value="KAJ3442868.1"/>
    <property type="molecule type" value="Genomic_DNA"/>
</dbReference>
<comment type="caution">
    <text evidence="1">The sequence shown here is derived from an EMBL/GenBank/DDBJ whole genome shotgun (WGS) entry which is preliminary data.</text>
</comment>
<name>A0AAV7ZLI4_9EUKA</name>
<dbReference type="Proteomes" id="UP001146793">
    <property type="component" value="Unassembled WGS sequence"/>
</dbReference>
<proteinExistence type="predicted"/>
<reference evidence="1" key="1">
    <citation type="submission" date="2022-08" db="EMBL/GenBank/DDBJ databases">
        <title>Novel sulphate-reducing endosymbionts in the free-living metamonad Anaeramoeba.</title>
        <authorList>
            <person name="Jerlstrom-Hultqvist J."/>
            <person name="Cepicka I."/>
            <person name="Gallot-Lavallee L."/>
            <person name="Salas-Leiva D."/>
            <person name="Curtis B.A."/>
            <person name="Zahonova K."/>
            <person name="Pipaliya S."/>
            <person name="Dacks J."/>
            <person name="Roger A.J."/>
        </authorList>
    </citation>
    <scope>NUCLEOTIDE SEQUENCE</scope>
    <source>
        <strain evidence="1">Busselton2</strain>
    </source>
</reference>
<gene>
    <name evidence="1" type="ORF">M0812_12620</name>
</gene>